<keyword evidence="4 6" id="KW-1133">Transmembrane helix</keyword>
<feature type="transmembrane region" description="Helical" evidence="6">
    <location>
        <begin position="353"/>
        <end position="375"/>
    </location>
</feature>
<name>S0EVR7_CHTCT</name>
<dbReference type="GO" id="GO:0015920">
    <property type="term" value="P:lipopolysaccharide transport"/>
    <property type="evidence" value="ECO:0007669"/>
    <property type="project" value="TreeGrafter"/>
</dbReference>
<evidence type="ECO:0000313" key="7">
    <source>
        <dbReference type="EMBL" id="CCW35532.1"/>
    </source>
</evidence>
<dbReference type="Proteomes" id="UP000014227">
    <property type="component" value="Chromosome I"/>
</dbReference>
<evidence type="ECO:0000313" key="8">
    <source>
        <dbReference type="Proteomes" id="UP000014227"/>
    </source>
</evidence>
<sequence>MRILARYLLREMTVPFLIGQATIVLLLTGSVLYNNAQVFLQFQVPLAYIVRITLFFIPFLVHMTMPVAMAVGASLAVSRLSRDSEITVLRSAGVSVMRIFTPIFLIGFVVSVVDFYFGETVVPASIIRYQEVVGELITHLKSLTPLAGQSFVSSDQNYVVGVGSMIAHKGYIELHDVEINASARLIGSTQPFVAIASSGRYQNGVWTLYRPLIISFDPEHPDRPLLSWPQTVRYTIPADPQAFQNGMVLQMPMGQLATSSMLTLHQLGQQIAAERARHITDYRLILDYYFKLSVPFSCLVMALCCPPIAMRFGRSGGFGGTLLSICLVFVYWNTLLLARILGSPGPQGSPPLLPPLVAAWSQNVLFSAWGLWMIVRSE</sequence>
<evidence type="ECO:0000256" key="3">
    <source>
        <dbReference type="ARBA" id="ARBA00022692"/>
    </source>
</evidence>
<dbReference type="PATRIC" id="fig|1303518.3.peg.1773"/>
<evidence type="ECO:0000256" key="4">
    <source>
        <dbReference type="ARBA" id="ARBA00022989"/>
    </source>
</evidence>
<keyword evidence="3 6" id="KW-0812">Transmembrane</keyword>
<evidence type="ECO:0000256" key="1">
    <source>
        <dbReference type="ARBA" id="ARBA00004651"/>
    </source>
</evidence>
<proteinExistence type="predicted"/>
<dbReference type="InterPro" id="IPR005495">
    <property type="entry name" value="LptG/LptF_permease"/>
</dbReference>
<organism evidence="7 8">
    <name type="scientific">Chthonomonas calidirosea (strain DSM 23976 / ICMP 18418 / T49)</name>
    <dbReference type="NCBI Taxonomy" id="1303518"/>
    <lineage>
        <taxon>Bacteria</taxon>
        <taxon>Bacillati</taxon>
        <taxon>Armatimonadota</taxon>
        <taxon>Chthonomonadia</taxon>
        <taxon>Chthonomonadales</taxon>
        <taxon>Chthonomonadaceae</taxon>
        <taxon>Chthonomonas</taxon>
    </lineage>
</organism>
<dbReference type="EMBL" id="HF951689">
    <property type="protein sequence ID" value="CCW35532.1"/>
    <property type="molecule type" value="Genomic_DNA"/>
</dbReference>
<dbReference type="HOGENOM" id="CLU_028799_3_0_0"/>
<feature type="transmembrane region" description="Helical" evidence="6">
    <location>
        <begin position="53"/>
        <end position="78"/>
    </location>
</feature>
<dbReference type="STRING" id="454171.CP488_02373"/>
<dbReference type="OrthoDB" id="2111454at2"/>
<dbReference type="AlphaFoldDB" id="S0EVR7"/>
<feature type="transmembrane region" description="Helical" evidence="6">
    <location>
        <begin position="288"/>
        <end position="309"/>
    </location>
</feature>
<evidence type="ECO:0000256" key="6">
    <source>
        <dbReference type="SAM" id="Phobius"/>
    </source>
</evidence>
<dbReference type="PANTHER" id="PTHR33529">
    <property type="entry name" value="SLR0882 PROTEIN-RELATED"/>
    <property type="match status" value="1"/>
</dbReference>
<feature type="transmembrane region" description="Helical" evidence="6">
    <location>
        <begin position="99"/>
        <end position="118"/>
    </location>
</feature>
<feature type="transmembrane region" description="Helical" evidence="6">
    <location>
        <begin position="321"/>
        <end position="341"/>
    </location>
</feature>
<evidence type="ECO:0000256" key="2">
    <source>
        <dbReference type="ARBA" id="ARBA00022475"/>
    </source>
</evidence>
<dbReference type="PANTHER" id="PTHR33529:SF6">
    <property type="entry name" value="YJGP_YJGQ FAMILY PERMEASE"/>
    <property type="match status" value="1"/>
</dbReference>
<reference evidence="8" key="1">
    <citation type="submission" date="2013-03" db="EMBL/GenBank/DDBJ databases">
        <title>Genome sequence of Chthonomonas calidirosea, the first sequenced genome from the Armatimonadetes phylum (formally candidate division OP10).</title>
        <authorList>
            <person name="Lee K.C.Y."/>
            <person name="Morgan X.C."/>
            <person name="Dunfield P.F."/>
            <person name="Tamas I."/>
            <person name="Houghton K.M."/>
            <person name="Vyssotski M."/>
            <person name="Ryan J.L.J."/>
            <person name="Lagutin K."/>
            <person name="McDonald I.R."/>
            <person name="Stott M.B."/>
        </authorList>
    </citation>
    <scope>NUCLEOTIDE SEQUENCE [LARGE SCALE GENOMIC DNA]</scope>
    <source>
        <strain evidence="8">DSM 23976 / ICMP 18418 / T49</strain>
    </source>
</reference>
<evidence type="ECO:0000256" key="5">
    <source>
        <dbReference type="ARBA" id="ARBA00023136"/>
    </source>
</evidence>
<keyword evidence="2" id="KW-1003">Cell membrane</keyword>
<dbReference type="GO" id="GO:0043190">
    <property type="term" value="C:ATP-binding cassette (ABC) transporter complex"/>
    <property type="evidence" value="ECO:0007669"/>
    <property type="project" value="TreeGrafter"/>
</dbReference>
<dbReference type="InParanoid" id="S0EVR7"/>
<protein>
    <submittedName>
        <fullName evidence="7">Predicted permeases</fullName>
    </submittedName>
</protein>
<dbReference type="eggNOG" id="COG0795">
    <property type="taxonomic scope" value="Bacteria"/>
</dbReference>
<dbReference type="KEGG" id="ccz:CCALI_01719"/>
<feature type="transmembrane region" description="Helical" evidence="6">
    <location>
        <begin position="12"/>
        <end position="33"/>
    </location>
</feature>
<comment type="subcellular location">
    <subcellularLocation>
        <location evidence="1">Cell membrane</location>
        <topology evidence="1">Multi-pass membrane protein</topology>
    </subcellularLocation>
</comment>
<dbReference type="Pfam" id="PF03739">
    <property type="entry name" value="LptF_LptG"/>
    <property type="match status" value="1"/>
</dbReference>
<keyword evidence="8" id="KW-1185">Reference proteome</keyword>
<gene>
    <name evidence="7" type="ORF">CCALI_01719</name>
</gene>
<dbReference type="RefSeq" id="WP_016483062.1">
    <property type="nucleotide sequence ID" value="NC_021487.1"/>
</dbReference>
<keyword evidence="5 6" id="KW-0472">Membrane</keyword>
<accession>S0EVR7</accession>